<comment type="caution">
    <text evidence="2">The sequence shown here is derived from an EMBL/GenBank/DDBJ whole genome shotgun (WGS) entry which is preliminary data.</text>
</comment>
<reference evidence="2 3" key="1">
    <citation type="submission" date="2018-05" db="EMBL/GenBank/DDBJ databases">
        <title>Draft genome sequence of Scytalidium lignicola DSM 105466, a ubiquitous saprotrophic fungus.</title>
        <authorList>
            <person name="Buettner E."/>
            <person name="Gebauer A.M."/>
            <person name="Hofrichter M."/>
            <person name="Liers C."/>
            <person name="Kellner H."/>
        </authorList>
    </citation>
    <scope>NUCLEOTIDE SEQUENCE [LARGE SCALE GENOMIC DNA]</scope>
    <source>
        <strain evidence="2 3">DSM 105466</strain>
    </source>
</reference>
<dbReference type="AlphaFoldDB" id="A0A3E2H476"/>
<dbReference type="Proteomes" id="UP000258309">
    <property type="component" value="Unassembled WGS sequence"/>
</dbReference>
<evidence type="ECO:0000313" key="3">
    <source>
        <dbReference type="Proteomes" id="UP000258309"/>
    </source>
</evidence>
<feature type="region of interest" description="Disordered" evidence="1">
    <location>
        <begin position="1"/>
        <end position="24"/>
    </location>
</feature>
<feature type="non-terminal residue" evidence="2">
    <location>
        <position position="1"/>
    </location>
</feature>
<gene>
    <name evidence="2" type="ORF">B7463_g8153</name>
</gene>
<evidence type="ECO:0000313" key="2">
    <source>
        <dbReference type="EMBL" id="RFU28185.1"/>
    </source>
</evidence>
<dbReference type="EMBL" id="NCSJ02000172">
    <property type="protein sequence ID" value="RFU28185.1"/>
    <property type="molecule type" value="Genomic_DNA"/>
</dbReference>
<name>A0A3E2H476_SCYLI</name>
<sequence>MDRVEATGQSIGRKRKAEAQDNERLSKRLSLLNLEKNGQVLYVPVEEKAKKTASKTTTGADSAQDDDSMQLDNTKHKVYIYNLDDELSDSDSDDGKLVFLPDIEKHLRETRIPPSVMANSKGELAGHNMQLILYKPMSSVLGSLEQDKIKRAIADTRAKARARQEEERQAHIREAQEPLATIRRDIDGHRPIDGTITGTSIPGFSVQEEPIIEEVEPMDEDPDAMEIG</sequence>
<feature type="compositionally biased region" description="Acidic residues" evidence="1">
    <location>
        <begin position="210"/>
        <end position="228"/>
    </location>
</feature>
<dbReference type="InterPro" id="IPR046591">
    <property type="entry name" value="DUF6649"/>
</dbReference>
<proteinExistence type="predicted"/>
<protein>
    <submittedName>
        <fullName evidence="2">Uncharacterized protein</fullName>
    </submittedName>
</protein>
<organism evidence="2 3">
    <name type="scientific">Scytalidium lignicola</name>
    <name type="common">Hyphomycete</name>
    <dbReference type="NCBI Taxonomy" id="5539"/>
    <lineage>
        <taxon>Eukaryota</taxon>
        <taxon>Fungi</taxon>
        <taxon>Dikarya</taxon>
        <taxon>Ascomycota</taxon>
        <taxon>Pezizomycotina</taxon>
        <taxon>Leotiomycetes</taxon>
        <taxon>Leotiomycetes incertae sedis</taxon>
        <taxon>Scytalidium</taxon>
    </lineage>
</organism>
<feature type="non-terminal residue" evidence="2">
    <location>
        <position position="228"/>
    </location>
</feature>
<keyword evidence="3" id="KW-1185">Reference proteome</keyword>
<feature type="region of interest" description="Disordered" evidence="1">
    <location>
        <begin position="45"/>
        <end position="70"/>
    </location>
</feature>
<dbReference type="OMA" id="ETKHRVY"/>
<dbReference type="OrthoDB" id="5345504at2759"/>
<dbReference type="STRING" id="5539.A0A3E2H476"/>
<accession>A0A3E2H476</accession>
<feature type="region of interest" description="Disordered" evidence="1">
    <location>
        <begin position="188"/>
        <end position="228"/>
    </location>
</feature>
<dbReference type="Pfam" id="PF20354">
    <property type="entry name" value="DUF6649"/>
    <property type="match status" value="1"/>
</dbReference>
<evidence type="ECO:0000256" key="1">
    <source>
        <dbReference type="SAM" id="MobiDB-lite"/>
    </source>
</evidence>